<feature type="transmembrane region" description="Helical" evidence="6">
    <location>
        <begin position="1534"/>
        <end position="1555"/>
    </location>
</feature>
<reference evidence="9 10" key="2">
    <citation type="submission" date="2020-07" db="EMBL/GenBank/DDBJ databases">
        <title>Genome assembly of wild tea tree DASZ reveals pedigree and selection history of tea varieties.</title>
        <authorList>
            <person name="Zhang W."/>
        </authorList>
    </citation>
    <scope>NUCLEOTIDE SEQUENCE [LARGE SCALE GENOMIC DNA]</scope>
    <source>
        <strain evidence="10">cv. G240</strain>
        <tissue evidence="9">Leaf</tissue>
    </source>
</reference>
<dbReference type="PANTHER" id="PTHR10350:SF6">
    <property type="entry name" value="NUCLEAR PORE COMPLEX PROTEIN NUP155"/>
    <property type="match status" value="1"/>
</dbReference>
<organism evidence="9 10">
    <name type="scientific">Camellia sinensis</name>
    <name type="common">Tea plant</name>
    <name type="synonym">Thea sinensis</name>
    <dbReference type="NCBI Taxonomy" id="4442"/>
    <lineage>
        <taxon>Eukaryota</taxon>
        <taxon>Viridiplantae</taxon>
        <taxon>Streptophyta</taxon>
        <taxon>Embryophyta</taxon>
        <taxon>Tracheophyta</taxon>
        <taxon>Spermatophyta</taxon>
        <taxon>Magnoliopsida</taxon>
        <taxon>eudicotyledons</taxon>
        <taxon>Gunneridae</taxon>
        <taxon>Pentapetalae</taxon>
        <taxon>asterids</taxon>
        <taxon>Ericales</taxon>
        <taxon>Theaceae</taxon>
        <taxon>Camellia</taxon>
    </lineage>
</organism>
<dbReference type="InterPro" id="IPR042538">
    <property type="entry name" value="Nucleoporin_Nup155_C_3"/>
</dbReference>
<evidence type="ECO:0000256" key="6">
    <source>
        <dbReference type="SAM" id="Phobius"/>
    </source>
</evidence>
<sequence>MSWENEIVLRDVTSAGLVISDRIGRDVAAHLDLEEALEASRYASHPYSTHPREWPPLVEVEDTWELPSVLIERYNAAGGEGTALCGIFPEIRRAWATVDNSFFLWRFDKDGQCPEYSGEEQAICAVGVAKAKPGIFVEAIQYLLVLASPVELILVGVCCTGRGDGMDPYAEVSLQPLPDYTIPSDGVTMTCITCTDTGHIFLAGRDGHIYELHYTTGSGWHKRCRKVCLTAGLGSVISRWVVPNVFKFGAVDPIVEMVVDSERQILYARTEDMKIQVFLLGPYGDGPLKKVAEEKNLINQRDAHYGGRQSTGSRALPRSAKASIVCISPLSTLESKWLHLVAVLSDGRRLYLSTAASSGSNGAVGGLGGFNTNGQKPSCLKVVTTRPSPPLGVGGAFGAMSLASRSQNEDLSLKIESAYYSVGTLVLSDSSPSTTSSLLIVNRDSSTQSSSSGNIGTGARSSRALRESVSSLPIEGRMLFVADVLPLPDTAATVQSLYSQLEFCGFDNSGESCEKACAKLWARGDLSTQHILPRRRIVIFSTMGMMEVVFNRPVDILRRLLESNSPRSMLEDFFNRFGAGEAVAMCLMLAARIVQNENPISNVVAEKAAEAFEDPRLVGVPQLEGSGALSNTRTAAGGFSMGQVVQEAEPVFSGAHEGLCLCSSRLLLPLWELPVMVTKGGLGSSDGNGIIVCRLSAGAMQVLEDKIRSLEKFLRSRRNQRRGLYGYVAGLGDLTGSILYGTGSDLGAGDRSMVRNLFGSYSRNESAEGGASNKRQRLPYSPAELAAMEVRAMECIRQLLLRCAEALFLLQLLSQHHVTRLVQNLDANLRQQLVQLTFHQLVCSEEGDGLATRLISALMEYYTGPDGRGTVDDISGRLRDGCPSFFKESDYKFYLAVECLERAAVTSNTEERENLAREAFNYLSKVPESADLRTVCKRFADLRFYEAVVHLPLQKAQALDPAGDAFNEQVDAGIREYTLAQREQCYEIVTSALRVLKGETSQREFGSPIRPITQSALDPASRKKYICQIVQLGVQSSDRLFHEYLYRALIDLGLENELLEYGGSDLVPFLQSAGRGHIRAVSAVTSASSPLGYLGVHIPSNQAKYFELLARYYVLKRQHALAAHVLLRLAERRTADGGDVPSLEQRRQYLSNAVLQAKNASNSDGLVGSTHGAFDDGLLDLLEGKLAVLRFQIKIKEELEAIASKFEAPPRTSESAPSDSSPDSSCVDANFVNSIREKLKELSLDLKSITQLYNEYAVPFELWEICLEMLYFANYSGDADSSIVRETWARLIDQALSRGGIAEACAVLKRVGSHVYPGDGAVLPLDTLCLHLEKAALERLVSGVESVGDDDVARALLAACKGAIEPVLNTYDQLLSTGAILPSPNLRLRLLRSVLVILREWAMSVFAQRMNTTSLILGGTFSLEQTTIFNEGVRDKITSAANRYMTEVRRLALSQNQTEAVYRGFRELEESLLTIKALYFSTIIAGVIVQRPISQSEMDLFPLFHCPGVNTSRCSIYNVRPCLARGFSITIRSASVVVVSTLGIVIGCWCLYLILNHKYKSYSISY</sequence>
<dbReference type="FunFam" id="1.25.40.450:FF:000003">
    <property type="entry name" value="Nuclear pore complex protein NUP155"/>
    <property type="match status" value="1"/>
</dbReference>
<feature type="region of interest" description="Disordered" evidence="5">
    <location>
        <begin position="1206"/>
        <end position="1225"/>
    </location>
</feature>
<dbReference type="PANTHER" id="PTHR10350">
    <property type="entry name" value="NUCLEAR PORE COMPLEX PROTEIN NUP155"/>
    <property type="match status" value="1"/>
</dbReference>
<dbReference type="Gene3D" id="1.20.58.1780">
    <property type="match status" value="1"/>
</dbReference>
<keyword evidence="6" id="KW-0472">Membrane</keyword>
<evidence type="ECO:0000313" key="10">
    <source>
        <dbReference type="Proteomes" id="UP000593564"/>
    </source>
</evidence>
<comment type="subcellular location">
    <subcellularLocation>
        <location evidence="1">Nucleus</location>
    </subcellularLocation>
</comment>
<dbReference type="FunFam" id="1.25.40.440:FF:000002">
    <property type="entry name" value="Nuclear pore complex protein NUP155"/>
    <property type="match status" value="1"/>
</dbReference>
<feature type="compositionally biased region" description="Low complexity" evidence="5">
    <location>
        <begin position="1213"/>
        <end position="1225"/>
    </location>
</feature>
<dbReference type="GO" id="GO:0044611">
    <property type="term" value="C:nuclear pore inner ring"/>
    <property type="evidence" value="ECO:0007669"/>
    <property type="project" value="TreeGrafter"/>
</dbReference>
<dbReference type="InterPro" id="IPR014908">
    <property type="entry name" value="Nucleoporin_Nup133/Nup155_N"/>
</dbReference>
<dbReference type="InterPro" id="IPR042533">
    <property type="entry name" value="Nucleoporin_Nup155_C_1"/>
</dbReference>
<dbReference type="InterPro" id="IPR007187">
    <property type="entry name" value="Nucleoporin_Nup133/Nup155_C"/>
</dbReference>
<evidence type="ECO:0000256" key="5">
    <source>
        <dbReference type="SAM" id="MobiDB-lite"/>
    </source>
</evidence>
<evidence type="ECO:0000256" key="4">
    <source>
        <dbReference type="ARBA" id="ARBA00023242"/>
    </source>
</evidence>
<evidence type="ECO:0000259" key="8">
    <source>
        <dbReference type="Pfam" id="PF08801"/>
    </source>
</evidence>
<dbReference type="Gene3D" id="1.20.120.1880">
    <property type="entry name" value="Nucleoporin, helical C-terminal domain"/>
    <property type="match status" value="1"/>
</dbReference>
<accession>A0A7J7GG66</accession>
<keyword evidence="4" id="KW-0539">Nucleus</keyword>
<dbReference type="GO" id="GO:0000972">
    <property type="term" value="P:transcription-dependent tethering of RNA polymerase II gene DNA at nuclear periphery"/>
    <property type="evidence" value="ECO:0007669"/>
    <property type="project" value="TreeGrafter"/>
</dbReference>
<comment type="caution">
    <text evidence="9">The sequence shown here is derived from an EMBL/GenBank/DDBJ whole genome shotgun (WGS) entry which is preliminary data.</text>
</comment>
<dbReference type="EMBL" id="JACBKZ010000011">
    <property type="protein sequence ID" value="KAF5939295.1"/>
    <property type="molecule type" value="Genomic_DNA"/>
</dbReference>
<dbReference type="Proteomes" id="UP000593564">
    <property type="component" value="Unassembled WGS sequence"/>
</dbReference>
<dbReference type="GO" id="GO:0036228">
    <property type="term" value="P:protein localization to nuclear inner membrane"/>
    <property type="evidence" value="ECO:0007669"/>
    <property type="project" value="TreeGrafter"/>
</dbReference>
<gene>
    <name evidence="9" type="ORF">HYC85_023554</name>
</gene>
<dbReference type="InterPro" id="IPR042537">
    <property type="entry name" value="Nucleoporin_Nup155_C_2"/>
</dbReference>
<protein>
    <recommendedName>
        <fullName evidence="11">Nucleoporin Nup133/Nup155-like N-terminal domain-containing protein</fullName>
    </recommendedName>
</protein>
<dbReference type="GO" id="GO:0006606">
    <property type="term" value="P:protein import into nucleus"/>
    <property type="evidence" value="ECO:0007669"/>
    <property type="project" value="TreeGrafter"/>
</dbReference>
<feature type="domain" description="Nucleoporin Nup133/Nup155-like N-terminal" evidence="8">
    <location>
        <begin position="54"/>
        <end position="545"/>
    </location>
</feature>
<reference evidence="10" key="1">
    <citation type="journal article" date="2020" name="Nat. Commun.">
        <title>Genome assembly of wild tea tree DASZ reveals pedigree and selection history of tea varieties.</title>
        <authorList>
            <person name="Zhang W."/>
            <person name="Zhang Y."/>
            <person name="Qiu H."/>
            <person name="Guo Y."/>
            <person name="Wan H."/>
            <person name="Zhang X."/>
            <person name="Scossa F."/>
            <person name="Alseekh S."/>
            <person name="Zhang Q."/>
            <person name="Wang P."/>
            <person name="Xu L."/>
            <person name="Schmidt M.H."/>
            <person name="Jia X."/>
            <person name="Li D."/>
            <person name="Zhu A."/>
            <person name="Guo F."/>
            <person name="Chen W."/>
            <person name="Ni D."/>
            <person name="Usadel B."/>
            <person name="Fernie A.R."/>
            <person name="Wen W."/>
        </authorList>
    </citation>
    <scope>NUCLEOTIDE SEQUENCE [LARGE SCALE GENOMIC DNA]</scope>
    <source>
        <strain evidence="10">cv. G240</strain>
    </source>
</reference>
<evidence type="ECO:0000256" key="3">
    <source>
        <dbReference type="ARBA" id="ARBA00022448"/>
    </source>
</evidence>
<evidence type="ECO:0008006" key="11">
    <source>
        <dbReference type="Google" id="ProtNLM"/>
    </source>
</evidence>
<dbReference type="Pfam" id="PF08801">
    <property type="entry name" value="Nucleoporin_N"/>
    <property type="match status" value="1"/>
</dbReference>
<keyword evidence="6" id="KW-1133">Transmembrane helix</keyword>
<evidence type="ECO:0000313" key="9">
    <source>
        <dbReference type="EMBL" id="KAF5939295.1"/>
    </source>
</evidence>
<dbReference type="FunFam" id="1.20.120.1880:FF:000002">
    <property type="entry name" value="Nuclear pore complex protein NUP155"/>
    <property type="match status" value="1"/>
</dbReference>
<dbReference type="Gene3D" id="1.25.40.440">
    <property type="entry name" value="Nucleoporin, helical domain, central subdomain"/>
    <property type="match status" value="1"/>
</dbReference>
<evidence type="ECO:0000256" key="2">
    <source>
        <dbReference type="ARBA" id="ARBA00007373"/>
    </source>
</evidence>
<keyword evidence="10" id="KW-1185">Reference proteome</keyword>
<evidence type="ECO:0000256" key="1">
    <source>
        <dbReference type="ARBA" id="ARBA00004123"/>
    </source>
</evidence>
<keyword evidence="3" id="KW-0813">Transport</keyword>
<dbReference type="GO" id="GO:0017056">
    <property type="term" value="F:structural constituent of nuclear pore"/>
    <property type="evidence" value="ECO:0007669"/>
    <property type="project" value="InterPro"/>
</dbReference>
<dbReference type="Pfam" id="PF03177">
    <property type="entry name" value="Nucleoporin_C"/>
    <property type="match status" value="1"/>
</dbReference>
<dbReference type="InterPro" id="IPR004870">
    <property type="entry name" value="Nucleoporin_Nup155"/>
</dbReference>
<evidence type="ECO:0000259" key="7">
    <source>
        <dbReference type="Pfam" id="PF03177"/>
    </source>
</evidence>
<dbReference type="GO" id="GO:0006405">
    <property type="term" value="P:RNA export from nucleus"/>
    <property type="evidence" value="ECO:0007669"/>
    <property type="project" value="TreeGrafter"/>
</dbReference>
<keyword evidence="6" id="KW-0812">Transmembrane</keyword>
<proteinExistence type="inferred from homology"/>
<name>A0A7J7GG66_CAMSI</name>
<feature type="domain" description="Nucleoporin Nup133/Nup155-like C-terminal" evidence="7">
    <location>
        <begin position="653"/>
        <end position="1402"/>
    </location>
</feature>
<comment type="similarity">
    <text evidence="2">Belongs to the non-repetitive/WGA-negative nucleoporin family.</text>
</comment>
<dbReference type="Gene3D" id="1.25.40.450">
    <property type="entry name" value="Nucleoporin, helical domain, N-terminal subdomain"/>
    <property type="match status" value="1"/>
</dbReference>